<keyword evidence="3" id="KW-0723">Serine/threonine-protein kinase</keyword>
<dbReference type="InterPro" id="IPR008271">
    <property type="entry name" value="Ser/Thr_kinase_AS"/>
</dbReference>
<keyword evidence="4" id="KW-0597">Phosphoprotein</keyword>
<feature type="region of interest" description="Disordered" evidence="13">
    <location>
        <begin position="406"/>
        <end position="521"/>
    </location>
</feature>
<dbReference type="GO" id="GO:0046872">
    <property type="term" value="F:metal ion binding"/>
    <property type="evidence" value="ECO:0007669"/>
    <property type="project" value="InterPro"/>
</dbReference>
<dbReference type="EMBL" id="JAHKSW010000016">
    <property type="protein sequence ID" value="KAG7322848.1"/>
    <property type="molecule type" value="Genomic_DNA"/>
</dbReference>
<dbReference type="SUPFAM" id="SSF56112">
    <property type="entry name" value="Protein kinase-like (PK-like)"/>
    <property type="match status" value="1"/>
</dbReference>
<evidence type="ECO:0000259" key="15">
    <source>
        <dbReference type="PROSITE" id="PS50918"/>
    </source>
</evidence>
<keyword evidence="5" id="KW-0808">Transferase</keyword>
<dbReference type="Gene3D" id="3.30.200.20">
    <property type="entry name" value="Phosphorylase Kinase, domain 1"/>
    <property type="match status" value="1"/>
</dbReference>
<evidence type="ECO:0000256" key="2">
    <source>
        <dbReference type="ARBA" id="ARBA00012513"/>
    </source>
</evidence>
<name>A0A9D3SKH9_9TELE</name>
<evidence type="ECO:0000313" key="18">
    <source>
        <dbReference type="Proteomes" id="UP000824219"/>
    </source>
</evidence>
<dbReference type="GO" id="GO:0005524">
    <property type="term" value="F:ATP binding"/>
    <property type="evidence" value="ECO:0007669"/>
    <property type="project" value="UniProtKB-UniRule"/>
</dbReference>
<dbReference type="SMART" id="SM00454">
    <property type="entry name" value="SAM"/>
    <property type="match status" value="1"/>
</dbReference>
<dbReference type="PROSITE" id="PS00108">
    <property type="entry name" value="PROTEIN_KINASE_ST"/>
    <property type="match status" value="1"/>
</dbReference>
<dbReference type="InterPro" id="IPR001660">
    <property type="entry name" value="SAM"/>
</dbReference>
<evidence type="ECO:0000259" key="14">
    <source>
        <dbReference type="PROSITE" id="PS50011"/>
    </source>
</evidence>
<gene>
    <name evidence="17" type="ORF">KOW79_014194</name>
</gene>
<dbReference type="FunFam" id="1.10.510.10:FF:001298">
    <property type="entry name" value="STE20-like kinase"/>
    <property type="match status" value="1"/>
</dbReference>
<comment type="catalytic activity">
    <reaction evidence="10">
        <text>L-seryl-[protein] + ATP = O-phospho-L-seryl-[protein] + ADP + H(+)</text>
        <dbReference type="Rhea" id="RHEA:17989"/>
        <dbReference type="Rhea" id="RHEA-COMP:9863"/>
        <dbReference type="Rhea" id="RHEA-COMP:11604"/>
        <dbReference type="ChEBI" id="CHEBI:15378"/>
        <dbReference type="ChEBI" id="CHEBI:29999"/>
        <dbReference type="ChEBI" id="CHEBI:30616"/>
        <dbReference type="ChEBI" id="CHEBI:83421"/>
        <dbReference type="ChEBI" id="CHEBI:456216"/>
        <dbReference type="EC" id="2.7.11.1"/>
    </reaction>
</comment>
<dbReference type="InterPro" id="IPR017441">
    <property type="entry name" value="Protein_kinase_ATP_BS"/>
</dbReference>
<feature type="coiled-coil region" evidence="12">
    <location>
        <begin position="1157"/>
        <end position="1250"/>
    </location>
</feature>
<feature type="region of interest" description="Disordered" evidence="13">
    <location>
        <begin position="595"/>
        <end position="843"/>
    </location>
</feature>
<dbReference type="Pfam" id="PF02862">
    <property type="entry name" value="DDHD"/>
    <property type="match status" value="1"/>
</dbReference>
<dbReference type="SUPFAM" id="SSF47769">
    <property type="entry name" value="SAM/Pointed domain"/>
    <property type="match status" value="1"/>
</dbReference>
<feature type="compositionally biased region" description="Basic and acidic residues" evidence="13">
    <location>
        <begin position="598"/>
        <end position="609"/>
    </location>
</feature>
<keyword evidence="18" id="KW-1185">Reference proteome</keyword>
<feature type="compositionally biased region" description="Basic and acidic residues" evidence="13">
    <location>
        <begin position="638"/>
        <end position="673"/>
    </location>
</feature>
<feature type="compositionally biased region" description="Polar residues" evidence="13">
    <location>
        <begin position="793"/>
        <end position="804"/>
    </location>
</feature>
<dbReference type="Gene3D" id="1.10.510.10">
    <property type="entry name" value="Transferase(Phosphotransferase) domain 1"/>
    <property type="match status" value="1"/>
</dbReference>
<dbReference type="PROSITE" id="PS50918">
    <property type="entry name" value="WWE"/>
    <property type="match status" value="1"/>
</dbReference>
<feature type="coiled-coil region" evidence="12">
    <location>
        <begin position="907"/>
        <end position="1033"/>
    </location>
</feature>
<feature type="domain" description="Protein kinase" evidence="14">
    <location>
        <begin position="29"/>
        <end position="287"/>
    </location>
</feature>
<evidence type="ECO:0000256" key="6">
    <source>
        <dbReference type="ARBA" id="ARBA00022741"/>
    </source>
</evidence>
<evidence type="ECO:0000313" key="17">
    <source>
        <dbReference type="EMBL" id="KAG7322848.1"/>
    </source>
</evidence>
<reference evidence="17 18" key="1">
    <citation type="submission" date="2021-06" db="EMBL/GenBank/DDBJ databases">
        <title>Chromosome-level genome assembly of the red-tail catfish (Hemibagrus wyckioides).</title>
        <authorList>
            <person name="Shao F."/>
        </authorList>
    </citation>
    <scope>NUCLEOTIDE SEQUENCE [LARGE SCALE GENOMIC DNA]</scope>
    <source>
        <strain evidence="17">EC202008001</strain>
        <tissue evidence="17">Blood</tissue>
    </source>
</reference>
<keyword evidence="8 11" id="KW-0067">ATP-binding</keyword>
<evidence type="ECO:0000256" key="10">
    <source>
        <dbReference type="ARBA" id="ARBA00048679"/>
    </source>
</evidence>
<dbReference type="InterPro" id="IPR000719">
    <property type="entry name" value="Prot_kinase_dom"/>
</dbReference>
<dbReference type="PROSITE" id="PS00107">
    <property type="entry name" value="PROTEIN_KINASE_ATP"/>
    <property type="match status" value="1"/>
</dbReference>
<feature type="compositionally biased region" description="Basic and acidic residues" evidence="13">
    <location>
        <begin position="461"/>
        <end position="485"/>
    </location>
</feature>
<evidence type="ECO:0000256" key="5">
    <source>
        <dbReference type="ARBA" id="ARBA00022679"/>
    </source>
</evidence>
<dbReference type="GO" id="GO:0004674">
    <property type="term" value="F:protein serine/threonine kinase activity"/>
    <property type="evidence" value="ECO:0007669"/>
    <property type="project" value="UniProtKB-KW"/>
</dbReference>
<keyword evidence="7" id="KW-0418">Kinase</keyword>
<dbReference type="InterPro" id="IPR051585">
    <property type="entry name" value="STE20_Ser/Thr_Kinases"/>
</dbReference>
<evidence type="ECO:0000256" key="13">
    <source>
        <dbReference type="SAM" id="MobiDB-lite"/>
    </source>
</evidence>
<dbReference type="Proteomes" id="UP000824219">
    <property type="component" value="Linkage Group LG16"/>
</dbReference>
<dbReference type="Pfam" id="PF23464">
    <property type="entry name" value="WWE_3"/>
    <property type="match status" value="1"/>
</dbReference>
<dbReference type="InterPro" id="IPR013761">
    <property type="entry name" value="SAM/pointed_sf"/>
</dbReference>
<dbReference type="SMART" id="SM01127">
    <property type="entry name" value="DDHD"/>
    <property type="match status" value="1"/>
</dbReference>
<evidence type="ECO:0000256" key="12">
    <source>
        <dbReference type="SAM" id="Coils"/>
    </source>
</evidence>
<evidence type="ECO:0000256" key="8">
    <source>
        <dbReference type="ARBA" id="ARBA00022840"/>
    </source>
</evidence>
<dbReference type="Gene3D" id="1.10.150.50">
    <property type="entry name" value="Transcription Factor, Ets-1"/>
    <property type="match status" value="1"/>
</dbReference>
<comment type="catalytic activity">
    <reaction evidence="9">
        <text>L-threonyl-[protein] + ATP = O-phospho-L-threonyl-[protein] + ADP + H(+)</text>
        <dbReference type="Rhea" id="RHEA:46608"/>
        <dbReference type="Rhea" id="RHEA-COMP:11060"/>
        <dbReference type="Rhea" id="RHEA-COMP:11605"/>
        <dbReference type="ChEBI" id="CHEBI:15378"/>
        <dbReference type="ChEBI" id="CHEBI:30013"/>
        <dbReference type="ChEBI" id="CHEBI:30616"/>
        <dbReference type="ChEBI" id="CHEBI:61977"/>
        <dbReference type="ChEBI" id="CHEBI:456216"/>
        <dbReference type="EC" id="2.7.11.1"/>
    </reaction>
</comment>
<evidence type="ECO:0000259" key="16">
    <source>
        <dbReference type="PROSITE" id="PS51043"/>
    </source>
</evidence>
<evidence type="ECO:0000256" key="3">
    <source>
        <dbReference type="ARBA" id="ARBA00022527"/>
    </source>
</evidence>
<sequence length="1953" mass="224635">MRLFRVGAEKKKIQHYEHLRRDVDPHQTWETLGELGDGAFGKVYKVQNNENSVLAAAKVIGVHSEDQLQDYITEINILATCRHGNIISLLDAIYFDGWLWVIIEFCPGGALDDIMLELEHGLSEQQISEVCFQTLQALLYLHQHHIIHRDLKAGNILLTIDGRIKLADFGVSAKNDNTLQRRSTFIGTPYWMAPEVIMCETSKENAYSCKSDIWSLGITLIEAAEMEPPHHTLNPMRVLLKITKSPPPTLTNTRIWSNHFHDFLKRALQKNPESRWGAQQLLAHPFSYTGRNGQTLKELIAEAKAEVTEVIEAESLSDLHSPVDEPPTNTETPVKDEKDEPEIPLTPTCEEPPEIPTNPEPNKAPKVARRASAAIDKTQKRARRLSVPGNFLSFLTRRKSGVWSEDMKNLENQEQKESTVSHCKGESQKSALEEKEMENVEKPEEPKDGPDQSPDQPDGETEQKPVPESHMECKDNEANSHKDEEMQQEENLSEKETLQDTESKNSPNDDQSKDEQMFFKCHPVPVEKDDKLGVADLQNVLIGTLNLETLHLHQKRESKERSLHDYLDLAGHETVSSTVELIRKPVVEVCAPASVGTSEERKEGVMQEDSREDGEGQIEAKDGEEEKIAEDGGDDKEEVCVREEITEDTGKDQHSENAEKTELINDLTGEERQQAQNEQESEWKKESEQDEPSEEEPKKEVPAENVSSHEKNPDEIQSLDKNRDMDKDGTTDQSDEPRNLTETDSQKESLPNDTSAKSELQTDRPTSRETPTEEVSSEKTNGVSLDNKDTKSSKQVSFAHTQVELTEKSHSVLNGNSNTEATHAESNGSLHHNDESQRTEAVSPSNTTQYFLFSQFFIINLPVGRKTVKKTRRFMVDGREVSVTTSKVLSERNDKEQQMRSIRRQELHALKLLQREEQREFVQLEQKLQQQREMMFRHIEQEMSSKKQYYDSELHRLEKQYEQQSQKMETEHTARLQEDARRLKSQQEKELRALKMDPKEEQRFQQKQQQELNEALQKAIQEHKRKVASMEWDVTVKSQQLKRARESVIWELEQRHLQEKYHLFKQQVKEQYSLQRQQLSRRHSKDVERVSRFQQGLTDEQKSSQAQERTQFQRAQRAELKSLINRFRQDLRKQGLSGTEQRQKLTQYMSEEENRQKQEFKTLQENQELQFKELQDQCDFNINELHQLQNEKLQVLVEMEKKKIKRLEDEHTLELNEWRDKLACRKEALEEDLARRKREYEGTRRRSEAENRYARRSRFFPNLRGSASLGQPGRRMDPQPEPYKPVQCHWFYKQTAEGRDSWKPFSTEDSLRLEDTHTRGCDDKVVVATEGKRYDVRLKERRRYAVYWDQAPSEVRRCSWFHKGSKELYFTPYTEEISELLEEAYMISVSLNEWKRQLELRTGETVIFHNPKLITQHPNFSLDCPPSPSERTQPRTLKRGVENIPVEIPQGEPDAVDHLVFMVHGIGPACDLRLRGIVQCVNEFRSAALALTKSHFSSGDDNRAVGRVEFLPVNWHRVLHGETTGVDRDMERITLPSIRGLRQFANDTVLDLFFYNSATYCQTIVDTVASEINHLYSVFLQRNPQFTGAVSVAGHSLGSLILFDLLTNQKTGAESTNAAQDGPKDEDPGSSSGSDCTCCESLEEALMSIGMEEHLGILQREQMDMESLMLCSDSDLRDLGIPLGPCKKIMNCVKQWKHRSAAHTGKHSSDTEERNSPEIQSLIRESRPKTSAVDYQHFDVGIGQVSINYPQLSFRPQAFFAFGSPIGMFLTVRGLKRIDPNYSFPTCSSFYNIFHPFDPVAYRIEPMILPPDMEVAPMLMPHHKGRKRMHLELKEGLTRVGTDLLGSLRTVWQSFSQLPVSALAEGNDTATAVCTAEEMETSPQEQEERKMIQVGKLNGGRRIDYVLQEKPIESFNEYLFAIQSHLCYWESEDTALLVLKEVYGNGDCKSPQQ</sequence>
<dbReference type="PANTHER" id="PTHR46538:SF4">
    <property type="entry name" value="NON-SPECIFIC SERINE_THREONINE PROTEIN KINASE"/>
    <property type="match status" value="1"/>
</dbReference>
<feature type="compositionally biased region" description="Polar residues" evidence="13">
    <location>
        <begin position="748"/>
        <end position="759"/>
    </location>
</feature>
<proteinExistence type="inferred from homology"/>
<feature type="compositionally biased region" description="Basic and acidic residues" evidence="13">
    <location>
        <begin position="406"/>
        <end position="450"/>
    </location>
</feature>
<dbReference type="SMART" id="SM00220">
    <property type="entry name" value="S_TKc"/>
    <property type="match status" value="1"/>
</dbReference>
<feature type="compositionally biased region" description="Basic and acidic residues" evidence="13">
    <location>
        <begin position="492"/>
        <end position="503"/>
    </location>
</feature>
<dbReference type="Pfam" id="PF00536">
    <property type="entry name" value="SAM_1"/>
    <property type="match status" value="1"/>
</dbReference>
<feature type="compositionally biased region" description="Polar residues" evidence="13">
    <location>
        <begin position="811"/>
        <end position="830"/>
    </location>
</feature>
<feature type="region of interest" description="Disordered" evidence="13">
    <location>
        <begin position="1614"/>
        <end position="1636"/>
    </location>
</feature>
<dbReference type="InterPro" id="IPR022165">
    <property type="entry name" value="PKK"/>
</dbReference>
<dbReference type="InterPro" id="IPR004177">
    <property type="entry name" value="DDHD_dom"/>
</dbReference>
<dbReference type="OrthoDB" id="10027016at2759"/>
<evidence type="ECO:0000256" key="7">
    <source>
        <dbReference type="ARBA" id="ARBA00022777"/>
    </source>
</evidence>
<dbReference type="PROSITE" id="PS51043">
    <property type="entry name" value="DDHD"/>
    <property type="match status" value="1"/>
</dbReference>
<dbReference type="EC" id="2.7.11.1" evidence="2"/>
<evidence type="ECO:0000256" key="11">
    <source>
        <dbReference type="PROSITE-ProRule" id="PRU10141"/>
    </source>
</evidence>
<feature type="compositionally biased region" description="Basic and acidic residues" evidence="13">
    <location>
        <begin position="760"/>
        <end position="771"/>
    </location>
</feature>
<feature type="domain" description="DDHD" evidence="16">
    <location>
        <begin position="1752"/>
        <end position="1944"/>
    </location>
</feature>
<dbReference type="Pfam" id="PF02825">
    <property type="entry name" value="WWE"/>
    <property type="match status" value="1"/>
</dbReference>
<dbReference type="PANTHER" id="PTHR46538">
    <property type="entry name" value="PROTEIN KINASE DOMAIN-CONTAINING PROTEIN"/>
    <property type="match status" value="1"/>
</dbReference>
<dbReference type="PROSITE" id="PS50011">
    <property type="entry name" value="PROTEIN_KINASE_DOM"/>
    <property type="match status" value="1"/>
</dbReference>
<feature type="compositionally biased region" description="Basic and acidic residues" evidence="13">
    <location>
        <begin position="695"/>
        <end position="747"/>
    </location>
</feature>
<comment type="similarity">
    <text evidence="1">Belongs to the protein kinase superfamily. STE Ser/Thr protein kinase family. STE20 subfamily.</text>
</comment>
<organism evidence="17 18">
    <name type="scientific">Hemibagrus wyckioides</name>
    <dbReference type="NCBI Taxonomy" id="337641"/>
    <lineage>
        <taxon>Eukaryota</taxon>
        <taxon>Metazoa</taxon>
        <taxon>Chordata</taxon>
        <taxon>Craniata</taxon>
        <taxon>Vertebrata</taxon>
        <taxon>Euteleostomi</taxon>
        <taxon>Actinopterygii</taxon>
        <taxon>Neopterygii</taxon>
        <taxon>Teleostei</taxon>
        <taxon>Ostariophysi</taxon>
        <taxon>Siluriformes</taxon>
        <taxon>Bagridae</taxon>
        <taxon>Hemibagrus</taxon>
    </lineage>
</organism>
<feature type="region of interest" description="Disordered" evidence="13">
    <location>
        <begin position="314"/>
        <end position="383"/>
    </location>
</feature>
<evidence type="ECO:0000256" key="4">
    <source>
        <dbReference type="ARBA" id="ARBA00022553"/>
    </source>
</evidence>
<dbReference type="InterPro" id="IPR011009">
    <property type="entry name" value="Kinase-like_dom_sf"/>
</dbReference>
<evidence type="ECO:0000256" key="1">
    <source>
        <dbReference type="ARBA" id="ARBA00008874"/>
    </source>
</evidence>
<feature type="compositionally biased region" description="Basic and acidic residues" evidence="13">
    <location>
        <begin position="618"/>
        <end position="630"/>
    </location>
</feature>
<keyword evidence="12" id="KW-0175">Coiled coil</keyword>
<protein>
    <recommendedName>
        <fullName evidence="2">non-specific serine/threonine protein kinase</fullName>
        <ecNumber evidence="2">2.7.11.1</ecNumber>
    </recommendedName>
</protein>
<dbReference type="Pfam" id="PF00069">
    <property type="entry name" value="Pkinase"/>
    <property type="match status" value="1"/>
</dbReference>
<evidence type="ECO:0000256" key="9">
    <source>
        <dbReference type="ARBA" id="ARBA00047899"/>
    </source>
</evidence>
<dbReference type="InterPro" id="IPR057825">
    <property type="entry name" value="WWE_SEC23-DDH2"/>
</dbReference>
<feature type="domain" description="WWE" evidence="15">
    <location>
        <begin position="1275"/>
        <end position="1357"/>
    </location>
</feature>
<feature type="binding site" evidence="11">
    <location>
        <position position="58"/>
    </location>
    <ligand>
        <name>ATP</name>
        <dbReference type="ChEBI" id="CHEBI:30616"/>
    </ligand>
</feature>
<comment type="caution">
    <text evidence="17">The sequence shown here is derived from an EMBL/GenBank/DDBJ whole genome shotgun (WGS) entry which is preliminary data.</text>
</comment>
<accession>A0A9D3SKH9</accession>
<keyword evidence="6 11" id="KW-0547">Nucleotide-binding</keyword>
<dbReference type="Pfam" id="PF12474">
    <property type="entry name" value="PKK"/>
    <property type="match status" value="2"/>
</dbReference>
<dbReference type="InterPro" id="IPR004170">
    <property type="entry name" value="WWE_dom"/>
</dbReference>